<feature type="transmembrane region" description="Helical" evidence="1">
    <location>
        <begin position="23"/>
        <end position="44"/>
    </location>
</feature>
<keyword evidence="1" id="KW-0472">Membrane</keyword>
<dbReference type="AlphaFoldDB" id="A0A917DEK1"/>
<evidence type="ECO:0000313" key="3">
    <source>
        <dbReference type="Proteomes" id="UP000633205"/>
    </source>
</evidence>
<feature type="transmembrane region" description="Helical" evidence="1">
    <location>
        <begin position="173"/>
        <end position="191"/>
    </location>
</feature>
<dbReference type="RefSeq" id="WP_188711050.1">
    <property type="nucleotide sequence ID" value="NZ_BMHO01000001.1"/>
</dbReference>
<feature type="transmembrane region" description="Helical" evidence="1">
    <location>
        <begin position="102"/>
        <end position="119"/>
    </location>
</feature>
<protein>
    <recommendedName>
        <fullName evidence="4">DUF2975 domain-containing protein</fullName>
    </recommendedName>
</protein>
<proteinExistence type="predicted"/>
<evidence type="ECO:0000256" key="1">
    <source>
        <dbReference type="SAM" id="Phobius"/>
    </source>
</evidence>
<keyword evidence="1" id="KW-0812">Transmembrane</keyword>
<reference evidence="2" key="1">
    <citation type="journal article" date="2014" name="Int. J. Syst. Evol. Microbiol.">
        <title>Complete genome sequence of Corynebacterium casei LMG S-19264T (=DSM 44701T), isolated from a smear-ripened cheese.</title>
        <authorList>
            <consortium name="US DOE Joint Genome Institute (JGI-PGF)"/>
            <person name="Walter F."/>
            <person name="Albersmeier A."/>
            <person name="Kalinowski J."/>
            <person name="Ruckert C."/>
        </authorList>
    </citation>
    <scope>NUCLEOTIDE SEQUENCE</scope>
    <source>
        <strain evidence="2">CGMCC 1.15152</strain>
    </source>
</reference>
<organism evidence="2 3">
    <name type="scientific">Microbacterium faecale</name>
    <dbReference type="NCBI Taxonomy" id="1804630"/>
    <lineage>
        <taxon>Bacteria</taxon>
        <taxon>Bacillati</taxon>
        <taxon>Actinomycetota</taxon>
        <taxon>Actinomycetes</taxon>
        <taxon>Micrococcales</taxon>
        <taxon>Microbacteriaceae</taxon>
        <taxon>Microbacterium</taxon>
    </lineage>
</organism>
<dbReference type="Proteomes" id="UP000633205">
    <property type="component" value="Unassembled WGS sequence"/>
</dbReference>
<feature type="transmembrane region" description="Helical" evidence="1">
    <location>
        <begin position="131"/>
        <end position="153"/>
    </location>
</feature>
<evidence type="ECO:0008006" key="4">
    <source>
        <dbReference type="Google" id="ProtNLM"/>
    </source>
</evidence>
<keyword evidence="1" id="KW-1133">Transmembrane helix</keyword>
<comment type="caution">
    <text evidence="2">The sequence shown here is derived from an EMBL/GenBank/DDBJ whole genome shotgun (WGS) entry which is preliminary data.</text>
</comment>
<sequence length="204" mass="21831">MGRAFEWARETPDAGTMKKSDRVAMWGVIGVLVLLVAIEIAVAVRRVIEIAAGPPVTVELPLIDTPIDGLEVEASATRVDISLTWIDGGERTWLVVQQLSGALSWLVLTTCIVVFLSYVARRIPFPPRVPLLLAAGGMAYLVFQGVALMARTMALGAISARLGVGDVSVDVDFLRLLVVPVVLISIAYVLGAGQRIQKDTEGLV</sequence>
<accession>A0A917DEK1</accession>
<name>A0A917DEK1_9MICO</name>
<evidence type="ECO:0000313" key="2">
    <source>
        <dbReference type="EMBL" id="GGD30515.1"/>
    </source>
</evidence>
<keyword evidence="3" id="KW-1185">Reference proteome</keyword>
<gene>
    <name evidence="2" type="ORF">GCM10010915_08520</name>
</gene>
<dbReference type="EMBL" id="BMHO01000001">
    <property type="protein sequence ID" value="GGD30515.1"/>
    <property type="molecule type" value="Genomic_DNA"/>
</dbReference>
<reference evidence="2" key="2">
    <citation type="submission" date="2020-09" db="EMBL/GenBank/DDBJ databases">
        <authorList>
            <person name="Sun Q."/>
            <person name="Zhou Y."/>
        </authorList>
    </citation>
    <scope>NUCLEOTIDE SEQUENCE</scope>
    <source>
        <strain evidence="2">CGMCC 1.15152</strain>
    </source>
</reference>